<dbReference type="PANTHER" id="PTHR45453:SF1">
    <property type="entry name" value="PHOSPHATE REGULON SENSOR PROTEIN PHOR"/>
    <property type="match status" value="1"/>
</dbReference>
<dbReference type="SMART" id="SM00388">
    <property type="entry name" value="HisKA"/>
    <property type="match status" value="1"/>
</dbReference>
<protein>
    <recommendedName>
        <fullName evidence="3">histidine kinase</fullName>
        <ecNumber evidence="3">2.7.13.3</ecNumber>
    </recommendedName>
</protein>
<evidence type="ECO:0000256" key="1">
    <source>
        <dbReference type="ARBA" id="ARBA00000085"/>
    </source>
</evidence>
<keyword evidence="7" id="KW-0902">Two-component regulatory system</keyword>
<evidence type="ECO:0000313" key="10">
    <source>
        <dbReference type="EMBL" id="SEH71420.1"/>
    </source>
</evidence>
<feature type="domain" description="Histidine kinase" evidence="9">
    <location>
        <begin position="198"/>
        <end position="402"/>
    </location>
</feature>
<organism evidence="10 11">
    <name type="scientific">Ruminococcus flavefaciens</name>
    <dbReference type="NCBI Taxonomy" id="1265"/>
    <lineage>
        <taxon>Bacteria</taxon>
        <taxon>Bacillati</taxon>
        <taxon>Bacillota</taxon>
        <taxon>Clostridia</taxon>
        <taxon>Eubacteriales</taxon>
        <taxon>Oscillospiraceae</taxon>
        <taxon>Ruminococcus</taxon>
    </lineage>
</organism>
<dbReference type="EMBL" id="FNWV01000008">
    <property type="protein sequence ID" value="SEH71420.1"/>
    <property type="molecule type" value="Genomic_DNA"/>
</dbReference>
<dbReference type="GO" id="GO:0016036">
    <property type="term" value="P:cellular response to phosphate starvation"/>
    <property type="evidence" value="ECO:0007669"/>
    <property type="project" value="TreeGrafter"/>
</dbReference>
<dbReference type="GO" id="GO:0000155">
    <property type="term" value="F:phosphorelay sensor kinase activity"/>
    <property type="evidence" value="ECO:0007669"/>
    <property type="project" value="InterPro"/>
</dbReference>
<dbReference type="InterPro" id="IPR005467">
    <property type="entry name" value="His_kinase_dom"/>
</dbReference>
<dbReference type="FunFam" id="1.10.287.130:FF:000001">
    <property type="entry name" value="Two-component sensor histidine kinase"/>
    <property type="match status" value="1"/>
</dbReference>
<accession>A0A1H6KIV3</accession>
<dbReference type="InterPro" id="IPR036890">
    <property type="entry name" value="HATPase_C_sf"/>
</dbReference>
<dbReference type="SMART" id="SM00387">
    <property type="entry name" value="HATPase_c"/>
    <property type="match status" value="1"/>
</dbReference>
<reference evidence="10 11" key="1">
    <citation type="submission" date="2016-10" db="EMBL/GenBank/DDBJ databases">
        <authorList>
            <person name="de Groot N.N."/>
        </authorList>
    </citation>
    <scope>NUCLEOTIDE SEQUENCE [LARGE SCALE GENOMIC DNA]</scope>
    <source>
        <strain evidence="10 11">YAD2003</strain>
    </source>
</reference>
<evidence type="ECO:0000256" key="4">
    <source>
        <dbReference type="ARBA" id="ARBA00022553"/>
    </source>
</evidence>
<dbReference type="RefSeq" id="WP_074717404.1">
    <property type="nucleotide sequence ID" value="NZ_FNWV01000008.1"/>
</dbReference>
<sequence>MKRIKYKLLLLILLSNTLLFLVITVAFNLLIPQAYKRDAEKALMREYELFANDTEHSYSPTYLSGSISYMFLDENGKLYIDEKDIYNSLKQYRSKLNKERSEISDFCEDVEISGGQCYTYKTTGSYYVMTGFYMNIVENDMIVIMYINIKPFLDHTHTLDLVIFLLYICVSVLMSIIGSKIGSILDASREAEKKFFQNSSHELKTPLMSIQGYAEGIQMEVDEPKKAASVILRESERMAKLVDESLYISRIDANQLELHMKEIDIHEIIYDCIRFAEPLAEKKQCAVVPKFSEETQLVKCDEEQIMRAISNIVINAVYHCCTEVIVSCVNDKKDIVMTVRNDGESIQPDMLPHIFDRFYTGHKGGSGIGLSIAHEIIMLHNRRIEAVNEKNGTVFKIVLPIK</sequence>
<dbReference type="Proteomes" id="UP000183190">
    <property type="component" value="Unassembled WGS sequence"/>
</dbReference>
<dbReference type="SUPFAM" id="SSF47384">
    <property type="entry name" value="Homodimeric domain of signal transducing histidine kinase"/>
    <property type="match status" value="1"/>
</dbReference>
<evidence type="ECO:0000256" key="6">
    <source>
        <dbReference type="ARBA" id="ARBA00022777"/>
    </source>
</evidence>
<dbReference type="InterPro" id="IPR004358">
    <property type="entry name" value="Sig_transdc_His_kin-like_C"/>
</dbReference>
<dbReference type="Pfam" id="PF02518">
    <property type="entry name" value="HATPase_c"/>
    <property type="match status" value="1"/>
</dbReference>
<keyword evidence="4" id="KW-0597">Phosphoprotein</keyword>
<dbReference type="AlphaFoldDB" id="A0A1H6KIV3"/>
<dbReference type="EC" id="2.7.13.3" evidence="3"/>
<dbReference type="OrthoDB" id="9780718at2"/>
<dbReference type="InterPro" id="IPR036097">
    <property type="entry name" value="HisK_dim/P_sf"/>
</dbReference>
<evidence type="ECO:0000259" key="9">
    <source>
        <dbReference type="PROSITE" id="PS50109"/>
    </source>
</evidence>
<dbReference type="PROSITE" id="PS50109">
    <property type="entry name" value="HIS_KIN"/>
    <property type="match status" value="1"/>
</dbReference>
<keyword evidence="8" id="KW-1133">Transmembrane helix</keyword>
<keyword evidence="8" id="KW-0812">Transmembrane</keyword>
<dbReference type="Pfam" id="PF00512">
    <property type="entry name" value="HisKA"/>
    <property type="match status" value="1"/>
</dbReference>
<dbReference type="InterPro" id="IPR003594">
    <property type="entry name" value="HATPase_dom"/>
</dbReference>
<keyword evidence="8" id="KW-0472">Membrane</keyword>
<dbReference type="PRINTS" id="PR00344">
    <property type="entry name" value="BCTRLSENSOR"/>
</dbReference>
<name>A0A1H6KIV3_RUMFL</name>
<dbReference type="Gene3D" id="3.30.565.10">
    <property type="entry name" value="Histidine kinase-like ATPase, C-terminal domain"/>
    <property type="match status" value="1"/>
</dbReference>
<dbReference type="PANTHER" id="PTHR45453">
    <property type="entry name" value="PHOSPHATE REGULON SENSOR PROTEIN PHOR"/>
    <property type="match status" value="1"/>
</dbReference>
<evidence type="ECO:0000313" key="11">
    <source>
        <dbReference type="Proteomes" id="UP000183190"/>
    </source>
</evidence>
<dbReference type="GO" id="GO:0004721">
    <property type="term" value="F:phosphoprotein phosphatase activity"/>
    <property type="evidence" value="ECO:0007669"/>
    <property type="project" value="TreeGrafter"/>
</dbReference>
<gene>
    <name evidence="10" type="ORF">SAMN02910265_02254</name>
</gene>
<comment type="catalytic activity">
    <reaction evidence="1">
        <text>ATP + protein L-histidine = ADP + protein N-phospho-L-histidine.</text>
        <dbReference type="EC" id="2.7.13.3"/>
    </reaction>
</comment>
<evidence type="ECO:0000256" key="2">
    <source>
        <dbReference type="ARBA" id="ARBA00004370"/>
    </source>
</evidence>
<feature type="transmembrane region" description="Helical" evidence="8">
    <location>
        <begin position="6"/>
        <end position="31"/>
    </location>
</feature>
<feature type="transmembrane region" description="Helical" evidence="8">
    <location>
        <begin position="126"/>
        <end position="149"/>
    </location>
</feature>
<keyword evidence="5" id="KW-0808">Transferase</keyword>
<comment type="subcellular location">
    <subcellularLocation>
        <location evidence="2">Membrane</location>
    </subcellularLocation>
</comment>
<dbReference type="InterPro" id="IPR003661">
    <property type="entry name" value="HisK_dim/P_dom"/>
</dbReference>
<dbReference type="InterPro" id="IPR050351">
    <property type="entry name" value="BphY/WalK/GraS-like"/>
</dbReference>
<evidence type="ECO:0000256" key="3">
    <source>
        <dbReference type="ARBA" id="ARBA00012438"/>
    </source>
</evidence>
<feature type="transmembrane region" description="Helical" evidence="8">
    <location>
        <begin position="161"/>
        <end position="185"/>
    </location>
</feature>
<keyword evidence="6 10" id="KW-0418">Kinase</keyword>
<dbReference type="SUPFAM" id="SSF55874">
    <property type="entry name" value="ATPase domain of HSP90 chaperone/DNA topoisomerase II/histidine kinase"/>
    <property type="match status" value="1"/>
</dbReference>
<evidence type="ECO:0000256" key="5">
    <source>
        <dbReference type="ARBA" id="ARBA00022679"/>
    </source>
</evidence>
<dbReference type="CDD" id="cd00075">
    <property type="entry name" value="HATPase"/>
    <property type="match status" value="1"/>
</dbReference>
<evidence type="ECO:0000256" key="7">
    <source>
        <dbReference type="ARBA" id="ARBA00023012"/>
    </source>
</evidence>
<proteinExistence type="predicted"/>
<dbReference type="Gene3D" id="1.10.287.130">
    <property type="match status" value="1"/>
</dbReference>
<dbReference type="GO" id="GO:0005886">
    <property type="term" value="C:plasma membrane"/>
    <property type="evidence" value="ECO:0007669"/>
    <property type="project" value="TreeGrafter"/>
</dbReference>
<dbReference type="CDD" id="cd00082">
    <property type="entry name" value="HisKA"/>
    <property type="match status" value="1"/>
</dbReference>
<evidence type="ECO:0000256" key="8">
    <source>
        <dbReference type="SAM" id="Phobius"/>
    </source>
</evidence>